<sequence>MVAMAAPAAVAVALQVALYAAAAWAVTAWARQTGWGGGQRVALAAGALLTYAWHAFLSRPVVDSTPALDLTSHVVLGLGAAALAAAAYRSARLRPRPVVSRT</sequence>
<protein>
    <recommendedName>
        <fullName evidence="4">Integral membrane protein</fullName>
    </recommendedName>
</protein>
<proteinExistence type="predicted"/>
<evidence type="ECO:0008006" key="4">
    <source>
        <dbReference type="Google" id="ProtNLM"/>
    </source>
</evidence>
<evidence type="ECO:0000256" key="1">
    <source>
        <dbReference type="SAM" id="Phobius"/>
    </source>
</evidence>
<gene>
    <name evidence="2" type="ORF">Mco01_31140</name>
</gene>
<accession>A0ABQ4FZ58</accession>
<evidence type="ECO:0000313" key="2">
    <source>
        <dbReference type="EMBL" id="GIH40114.1"/>
    </source>
</evidence>
<keyword evidence="1" id="KW-1133">Transmembrane helix</keyword>
<feature type="transmembrane region" description="Helical" evidence="1">
    <location>
        <begin position="70"/>
        <end position="88"/>
    </location>
</feature>
<keyword evidence="3" id="KW-1185">Reference proteome</keyword>
<organism evidence="2 3">
    <name type="scientific">Microbispora corallina</name>
    <dbReference type="NCBI Taxonomy" id="83302"/>
    <lineage>
        <taxon>Bacteria</taxon>
        <taxon>Bacillati</taxon>
        <taxon>Actinomycetota</taxon>
        <taxon>Actinomycetes</taxon>
        <taxon>Streptosporangiales</taxon>
        <taxon>Streptosporangiaceae</taxon>
        <taxon>Microbispora</taxon>
    </lineage>
</organism>
<feature type="transmembrane region" description="Helical" evidence="1">
    <location>
        <begin position="6"/>
        <end position="29"/>
    </location>
</feature>
<keyword evidence="1" id="KW-0472">Membrane</keyword>
<dbReference type="EMBL" id="BOOC01000013">
    <property type="protein sequence ID" value="GIH40114.1"/>
    <property type="molecule type" value="Genomic_DNA"/>
</dbReference>
<comment type="caution">
    <text evidence="2">The sequence shown here is derived from an EMBL/GenBank/DDBJ whole genome shotgun (WGS) entry which is preliminary data.</text>
</comment>
<keyword evidence="1" id="KW-0812">Transmembrane</keyword>
<reference evidence="2 3" key="1">
    <citation type="submission" date="2021-01" db="EMBL/GenBank/DDBJ databases">
        <title>Whole genome shotgun sequence of Microbispora corallina NBRC 16416.</title>
        <authorList>
            <person name="Komaki H."/>
            <person name="Tamura T."/>
        </authorList>
    </citation>
    <scope>NUCLEOTIDE SEQUENCE [LARGE SCALE GENOMIC DNA]</scope>
    <source>
        <strain evidence="2 3">NBRC 16416</strain>
    </source>
</reference>
<dbReference type="Proteomes" id="UP000603904">
    <property type="component" value="Unassembled WGS sequence"/>
</dbReference>
<evidence type="ECO:0000313" key="3">
    <source>
        <dbReference type="Proteomes" id="UP000603904"/>
    </source>
</evidence>
<feature type="transmembrane region" description="Helical" evidence="1">
    <location>
        <begin position="41"/>
        <end position="58"/>
    </location>
</feature>
<name>A0ABQ4FZ58_9ACTN</name>